<accession>A0A1I3KKV6</accession>
<keyword evidence="3" id="KW-1185">Reference proteome</keyword>
<dbReference type="AlphaFoldDB" id="A0A1I3KKV6"/>
<gene>
    <name evidence="2" type="ORF">SAMN05421852_101497</name>
</gene>
<sequence>MRWRVWTLVSVLLFLNGCQTAPSPKFFHVKSEQKKDMNISTDLNNLKKVIHLPYKPKKVWWKSIPIGGDKKQNRRVDLTIGPTDYRHEIILTFDQKDIEAIKEKSCKSMAASKPLLLSANQIKNQMSDDLAAAWAQDMDGSEIKEGYQCSPELFYPNGHLYILPKHTVYLSLYTT</sequence>
<evidence type="ECO:0000313" key="2">
    <source>
        <dbReference type="EMBL" id="SFI72990.1"/>
    </source>
</evidence>
<evidence type="ECO:0000313" key="3">
    <source>
        <dbReference type="Proteomes" id="UP000199545"/>
    </source>
</evidence>
<evidence type="ECO:0000256" key="1">
    <source>
        <dbReference type="SAM" id="SignalP"/>
    </source>
</evidence>
<organism evidence="2 3">
    <name type="scientific">Thermoflavimicrobium dichotomicum</name>
    <dbReference type="NCBI Taxonomy" id="46223"/>
    <lineage>
        <taxon>Bacteria</taxon>
        <taxon>Bacillati</taxon>
        <taxon>Bacillota</taxon>
        <taxon>Bacilli</taxon>
        <taxon>Bacillales</taxon>
        <taxon>Thermoactinomycetaceae</taxon>
        <taxon>Thermoflavimicrobium</taxon>
    </lineage>
</organism>
<proteinExistence type="predicted"/>
<feature type="chain" id="PRO_5038850646" description="Lipoprotein" evidence="1">
    <location>
        <begin position="22"/>
        <end position="175"/>
    </location>
</feature>
<dbReference type="EMBL" id="FORR01000001">
    <property type="protein sequence ID" value="SFI72990.1"/>
    <property type="molecule type" value="Genomic_DNA"/>
</dbReference>
<reference evidence="2 3" key="1">
    <citation type="submission" date="2016-10" db="EMBL/GenBank/DDBJ databases">
        <authorList>
            <person name="de Groot N.N."/>
        </authorList>
    </citation>
    <scope>NUCLEOTIDE SEQUENCE [LARGE SCALE GENOMIC DNA]</scope>
    <source>
        <strain evidence="2 3">DSM 44778</strain>
    </source>
</reference>
<feature type="signal peptide" evidence="1">
    <location>
        <begin position="1"/>
        <end position="21"/>
    </location>
</feature>
<keyword evidence="1" id="KW-0732">Signal</keyword>
<dbReference type="Proteomes" id="UP000199545">
    <property type="component" value="Unassembled WGS sequence"/>
</dbReference>
<dbReference type="RefSeq" id="WP_093227650.1">
    <property type="nucleotide sequence ID" value="NZ_FORR01000001.1"/>
</dbReference>
<protein>
    <recommendedName>
        <fullName evidence="4">Lipoprotein</fullName>
    </recommendedName>
</protein>
<name>A0A1I3KKV6_9BACL</name>
<evidence type="ECO:0008006" key="4">
    <source>
        <dbReference type="Google" id="ProtNLM"/>
    </source>
</evidence>